<gene>
    <name evidence="1" type="ORF">GCM10007423_64050</name>
</gene>
<evidence type="ECO:0000313" key="2">
    <source>
        <dbReference type="Proteomes" id="UP000600214"/>
    </source>
</evidence>
<organism evidence="1 2">
    <name type="scientific">Dyadobacter endophyticus</name>
    <dbReference type="NCBI Taxonomy" id="1749036"/>
    <lineage>
        <taxon>Bacteria</taxon>
        <taxon>Pseudomonadati</taxon>
        <taxon>Bacteroidota</taxon>
        <taxon>Cytophagia</taxon>
        <taxon>Cytophagales</taxon>
        <taxon>Spirosomataceae</taxon>
        <taxon>Dyadobacter</taxon>
    </lineage>
</organism>
<proteinExistence type="predicted"/>
<dbReference type="EMBL" id="BMIA01000009">
    <property type="protein sequence ID" value="GGH55957.1"/>
    <property type="molecule type" value="Genomic_DNA"/>
</dbReference>
<sequence>MPFSIFSQDVKCGEIIAGIYNYEDMKTNVSYRRHFLDYLYRANFKSSEDVVSAGISLQAIIPTEVPGVDIPFIGSGNFDKKKYDEWRSSYQKKVTDDISLDESMSRARQWVEIEVVKAWSKCVFDVNKAKEKGVVAEIIPIDTETVEFKATFVPVSGIDHTTINGKLEVTNGTILTKVTDNAFKNSGILGTGDRSVLIKLVPGRTLIVRLYTKNHTVTKKYPAILPGSIQSFDSDKTDVFPGELVSLSWQALNVKDLKLDGTQVNSSGSQKVPVSSKHTFNLVGIDAFGKKNQKSLTVNVKPAPVHITSCVVNVAVPAWVGTSGDGKEGPTLLGFTFTSEDQKTVLFEGRRGGQHDPCPLVGGQALDIPLTMMQSDLLLYTKDKLPRFHSSFTKMPHGHDQCIFEITGKFNLSDGTDIKFVIGQMRMMQNTTERDNRVINVAWQ</sequence>
<comment type="caution">
    <text evidence="1">The sequence shown here is derived from an EMBL/GenBank/DDBJ whole genome shotgun (WGS) entry which is preliminary data.</text>
</comment>
<keyword evidence="2" id="KW-1185">Reference proteome</keyword>
<evidence type="ECO:0000313" key="1">
    <source>
        <dbReference type="EMBL" id="GGH55957.1"/>
    </source>
</evidence>
<dbReference type="Proteomes" id="UP000600214">
    <property type="component" value="Unassembled WGS sequence"/>
</dbReference>
<accession>A0ABQ1ZB25</accession>
<reference evidence="2" key="1">
    <citation type="journal article" date="2019" name="Int. J. Syst. Evol. Microbiol.">
        <title>The Global Catalogue of Microorganisms (GCM) 10K type strain sequencing project: providing services to taxonomists for standard genome sequencing and annotation.</title>
        <authorList>
            <consortium name="The Broad Institute Genomics Platform"/>
            <consortium name="The Broad Institute Genome Sequencing Center for Infectious Disease"/>
            <person name="Wu L."/>
            <person name="Ma J."/>
        </authorList>
    </citation>
    <scope>NUCLEOTIDE SEQUENCE [LARGE SCALE GENOMIC DNA]</scope>
    <source>
        <strain evidence="2">CGMCC 1.15288</strain>
    </source>
</reference>
<protein>
    <submittedName>
        <fullName evidence="1">Uncharacterized protein</fullName>
    </submittedName>
</protein>
<name>A0ABQ1ZB25_9BACT</name>